<proteinExistence type="predicted"/>
<sequence>MYPPGSPSRSPTNSGPFDAGLLQILDQIESLRQLAAEAAEPPDDDNVRGESDEEVGWSAPQEAWSLVDGSAGCGKETERLAHSRGNEVQLPPLSPTNFPSLDVFAQELAEFKPLHSVAQETFPLPLGSPIELPDEVPNQPSVDPLVRTPLLPLPPAPLPPLSVAPPTSSSTTFPIASATPYPHRARSSHKRTVGEFPMVCNTCGAPSGTFLLHGSTTALAAAHETIFTCAACDLATSFDAAGSFVVSTPAAEDSGEESYDLAWRKRKNSGPAGPGSISCNACTALLGVGGIRIVDAVAERERGGKVVWIEPDFGVEPICASCFESFSWCTECGGGGRFRTGKWRPKELFQPRRRTCSLAHDRTGQVDYAYEVFETPTEIFSAVLPKHNPTTFLSFLETFWMQRYLNTRAKPLLMLQLGLFPYPLLEERARASWGKARVMMTERGAGTNRRFLCLVWAVSDAPKTKKHRKEAEHIPWVGGAHPGAPDAAERRAALVGISNCELNPSHGTLHISYSIGDNYHVFTAVGICVERILAEPRAPDQPPLKYLWMCNRHAAPADPAVTQESEASSSSRASSAGPSPATSNPPPASVDDEEFGFRPLRAFLDSVDNPPPAEYFDRKVYYPEDWNLREEMVVETATFLRFVEDAKETL</sequence>
<gene>
    <name evidence="2" type="ORF">BDK51DRAFT_47859</name>
</gene>
<evidence type="ECO:0000256" key="1">
    <source>
        <dbReference type="SAM" id="MobiDB-lite"/>
    </source>
</evidence>
<dbReference type="EMBL" id="KZ998939">
    <property type="protein sequence ID" value="RKO85588.1"/>
    <property type="molecule type" value="Genomic_DNA"/>
</dbReference>
<reference evidence="3" key="1">
    <citation type="journal article" date="2018" name="Nat. Microbiol.">
        <title>Leveraging single-cell genomics to expand the fungal tree of life.</title>
        <authorList>
            <person name="Ahrendt S.R."/>
            <person name="Quandt C.A."/>
            <person name="Ciobanu D."/>
            <person name="Clum A."/>
            <person name="Salamov A."/>
            <person name="Andreopoulos B."/>
            <person name="Cheng J.F."/>
            <person name="Woyke T."/>
            <person name="Pelin A."/>
            <person name="Henrissat B."/>
            <person name="Reynolds N.K."/>
            <person name="Benny G.L."/>
            <person name="Smith M.E."/>
            <person name="James T.Y."/>
            <person name="Grigoriev I.V."/>
        </authorList>
    </citation>
    <scope>NUCLEOTIDE SEQUENCE [LARGE SCALE GENOMIC DNA]</scope>
</reference>
<organism evidence="2 3">
    <name type="scientific">Blyttiomyces helicus</name>
    <dbReference type="NCBI Taxonomy" id="388810"/>
    <lineage>
        <taxon>Eukaryota</taxon>
        <taxon>Fungi</taxon>
        <taxon>Fungi incertae sedis</taxon>
        <taxon>Chytridiomycota</taxon>
        <taxon>Chytridiomycota incertae sedis</taxon>
        <taxon>Chytridiomycetes</taxon>
        <taxon>Chytridiomycetes incertae sedis</taxon>
        <taxon>Blyttiomyces</taxon>
    </lineage>
</organism>
<accession>A0A4P9W432</accession>
<name>A0A4P9W432_9FUNG</name>
<dbReference type="Proteomes" id="UP000269721">
    <property type="component" value="Unassembled WGS sequence"/>
</dbReference>
<feature type="region of interest" description="Disordered" evidence="1">
    <location>
        <begin position="558"/>
        <end position="592"/>
    </location>
</feature>
<dbReference type="AlphaFoldDB" id="A0A4P9W432"/>
<protein>
    <submittedName>
        <fullName evidence="2">Uncharacterized protein</fullName>
    </submittedName>
</protein>
<feature type="region of interest" description="Disordered" evidence="1">
    <location>
        <begin position="36"/>
        <end position="62"/>
    </location>
</feature>
<dbReference type="OrthoDB" id="2129662at2759"/>
<keyword evidence="3" id="KW-1185">Reference proteome</keyword>
<evidence type="ECO:0000313" key="3">
    <source>
        <dbReference type="Proteomes" id="UP000269721"/>
    </source>
</evidence>
<feature type="compositionally biased region" description="Low complexity" evidence="1">
    <location>
        <begin position="565"/>
        <end position="582"/>
    </location>
</feature>
<evidence type="ECO:0000313" key="2">
    <source>
        <dbReference type="EMBL" id="RKO85588.1"/>
    </source>
</evidence>